<dbReference type="InterPro" id="IPR036291">
    <property type="entry name" value="NAD(P)-bd_dom_sf"/>
</dbReference>
<dbReference type="SMART" id="SM00919">
    <property type="entry name" value="Malic_M"/>
    <property type="match status" value="1"/>
</dbReference>
<sequence>MPVVWKDKVYPIAQCNNAYIFPGIGLGVIASGASRITDEMLMSASETLAQYSPLVLNGEGLVLPELKDIQTVSRAIAFAVGKMAQQQGVAVKTSAEALLQAIEENFWQAEYRDYRRTSI</sequence>
<dbReference type="Pfam" id="PF03949">
    <property type="entry name" value="Malic_M"/>
    <property type="match status" value="1"/>
</dbReference>
<dbReference type="PANTHER" id="PTHR23406:SF34">
    <property type="entry name" value="NAD-DEPENDENT MALIC ENZYME, MITOCHONDRIAL"/>
    <property type="match status" value="1"/>
</dbReference>
<comment type="caution">
    <text evidence="2">The sequence shown here is derived from an EMBL/GenBank/DDBJ whole genome shotgun (WGS) entry which is preliminary data.</text>
</comment>
<dbReference type="AlphaFoldDB" id="A0A645JG80"/>
<dbReference type="GO" id="GO:0004470">
    <property type="term" value="F:malic enzyme activity"/>
    <property type="evidence" value="ECO:0007669"/>
    <property type="project" value="TreeGrafter"/>
</dbReference>
<protein>
    <submittedName>
        <fullName evidence="2">NAD-dependent malic enzyme</fullName>
        <ecNumber evidence="2">1.1.1.38</ecNumber>
    </submittedName>
</protein>
<dbReference type="GO" id="GO:0051287">
    <property type="term" value="F:NAD binding"/>
    <property type="evidence" value="ECO:0007669"/>
    <property type="project" value="InterPro"/>
</dbReference>
<dbReference type="GO" id="GO:0006108">
    <property type="term" value="P:malate metabolic process"/>
    <property type="evidence" value="ECO:0007669"/>
    <property type="project" value="TreeGrafter"/>
</dbReference>
<dbReference type="EC" id="1.1.1.38" evidence="2"/>
<accession>A0A645JG80</accession>
<name>A0A645JG80_9ZZZZ</name>
<keyword evidence="2" id="KW-0560">Oxidoreductase</keyword>
<evidence type="ECO:0000313" key="2">
    <source>
        <dbReference type="EMBL" id="MPN62685.1"/>
    </source>
</evidence>
<dbReference type="PANTHER" id="PTHR23406">
    <property type="entry name" value="MALIC ENZYME-RELATED"/>
    <property type="match status" value="1"/>
</dbReference>
<gene>
    <name evidence="2" type="primary">maeA_2</name>
    <name evidence="2" type="ORF">SDC9_210438</name>
</gene>
<dbReference type="EMBL" id="VSSQ01141070">
    <property type="protein sequence ID" value="MPN62685.1"/>
    <property type="molecule type" value="Genomic_DNA"/>
</dbReference>
<feature type="domain" description="Malic enzyme NAD-binding" evidence="1">
    <location>
        <begin position="1"/>
        <end position="85"/>
    </location>
</feature>
<dbReference type="Gene3D" id="3.40.50.720">
    <property type="entry name" value="NAD(P)-binding Rossmann-like Domain"/>
    <property type="match status" value="1"/>
</dbReference>
<dbReference type="GO" id="GO:0005829">
    <property type="term" value="C:cytosol"/>
    <property type="evidence" value="ECO:0007669"/>
    <property type="project" value="TreeGrafter"/>
</dbReference>
<evidence type="ECO:0000259" key="1">
    <source>
        <dbReference type="SMART" id="SM00919"/>
    </source>
</evidence>
<reference evidence="2" key="1">
    <citation type="submission" date="2019-08" db="EMBL/GenBank/DDBJ databases">
        <authorList>
            <person name="Kucharzyk K."/>
            <person name="Murdoch R.W."/>
            <person name="Higgins S."/>
            <person name="Loffler F."/>
        </authorList>
    </citation>
    <scope>NUCLEOTIDE SEQUENCE</scope>
</reference>
<dbReference type="SUPFAM" id="SSF51735">
    <property type="entry name" value="NAD(P)-binding Rossmann-fold domains"/>
    <property type="match status" value="1"/>
</dbReference>
<dbReference type="InterPro" id="IPR012302">
    <property type="entry name" value="Malic_NAD-bd"/>
</dbReference>
<organism evidence="2">
    <name type="scientific">bioreactor metagenome</name>
    <dbReference type="NCBI Taxonomy" id="1076179"/>
    <lineage>
        <taxon>unclassified sequences</taxon>
        <taxon>metagenomes</taxon>
        <taxon>ecological metagenomes</taxon>
    </lineage>
</organism>
<proteinExistence type="predicted"/>